<dbReference type="AlphaFoldDB" id="A0A7E4VPB4"/>
<proteinExistence type="predicted"/>
<dbReference type="Proteomes" id="UP000492821">
    <property type="component" value="Unassembled WGS sequence"/>
</dbReference>
<protein>
    <submittedName>
        <fullName evidence="2">SKP1-like protein</fullName>
    </submittedName>
</protein>
<dbReference type="InterPro" id="IPR011333">
    <property type="entry name" value="SKP1/BTB/POZ_sf"/>
</dbReference>
<reference evidence="1" key="1">
    <citation type="journal article" date="2013" name="Genetics">
        <title>The draft genome and transcriptome of Panagrellus redivivus are shaped by the harsh demands of a free-living lifestyle.</title>
        <authorList>
            <person name="Srinivasan J."/>
            <person name="Dillman A.R."/>
            <person name="Macchietto M.G."/>
            <person name="Heikkinen L."/>
            <person name="Lakso M."/>
            <person name="Fracchia K.M."/>
            <person name="Antoshechkin I."/>
            <person name="Mortazavi A."/>
            <person name="Wong G."/>
            <person name="Sternberg P.W."/>
        </authorList>
    </citation>
    <scope>NUCLEOTIDE SEQUENCE [LARGE SCALE GENOMIC DNA]</scope>
    <source>
        <strain evidence="1">MT8872</strain>
    </source>
</reference>
<reference evidence="2" key="2">
    <citation type="submission" date="2020-10" db="UniProtKB">
        <authorList>
            <consortium name="WormBaseParasite"/>
        </authorList>
    </citation>
    <scope>IDENTIFICATION</scope>
</reference>
<organism evidence="1 2">
    <name type="scientific">Panagrellus redivivus</name>
    <name type="common">Microworm</name>
    <dbReference type="NCBI Taxonomy" id="6233"/>
    <lineage>
        <taxon>Eukaryota</taxon>
        <taxon>Metazoa</taxon>
        <taxon>Ecdysozoa</taxon>
        <taxon>Nematoda</taxon>
        <taxon>Chromadorea</taxon>
        <taxon>Rhabditida</taxon>
        <taxon>Tylenchina</taxon>
        <taxon>Panagrolaimomorpha</taxon>
        <taxon>Panagrolaimoidea</taxon>
        <taxon>Panagrolaimidae</taxon>
        <taxon>Panagrellus</taxon>
    </lineage>
</organism>
<name>A0A7E4VPB4_PANRE</name>
<dbReference type="Gene3D" id="3.30.710.10">
    <property type="entry name" value="Potassium Channel Kv1.1, Chain A"/>
    <property type="match status" value="1"/>
</dbReference>
<evidence type="ECO:0000313" key="1">
    <source>
        <dbReference type="Proteomes" id="UP000492821"/>
    </source>
</evidence>
<accession>A0A7E4VPB4</accession>
<keyword evidence="1" id="KW-1185">Reference proteome</keyword>
<evidence type="ECO:0000313" key="2">
    <source>
        <dbReference type="WBParaSite" id="Pan_g23380.t1"/>
    </source>
</evidence>
<sequence length="177" mass="20532">MISTIVNLPETLKIRTLDNQVMDVTGKLINESKILKNAFEMHEDPEVGEMLVPAESTALMLALEFLEYFDLDEPHNPDFDRQTFLEANRPAMKFLAGLPEGDKARMTHVIDYLECDRLIDCVMVYILTNVDKISSSTHEVRRQFFGDCKSYTEKDDEKIVEMHEEVQVNRNFGRRRS</sequence>
<dbReference type="WBParaSite" id="Pan_g23380.t1">
    <property type="protein sequence ID" value="Pan_g23380.t1"/>
    <property type="gene ID" value="Pan_g23380"/>
</dbReference>